<dbReference type="InterPro" id="IPR002196">
    <property type="entry name" value="Glyco_hydro_24"/>
</dbReference>
<keyword evidence="3" id="KW-1035">Host cytoplasm</keyword>
<evidence type="ECO:0000256" key="4">
    <source>
        <dbReference type="RuleBase" id="RU003788"/>
    </source>
</evidence>
<dbReference type="Gene3D" id="1.10.530.40">
    <property type="match status" value="1"/>
</dbReference>
<dbReference type="GO" id="GO:0042742">
    <property type="term" value="P:defense response to bacterium"/>
    <property type="evidence" value="ECO:0007669"/>
    <property type="project" value="UniProtKB-KW"/>
</dbReference>
<dbReference type="CDD" id="cd00737">
    <property type="entry name" value="lyz_endolysin_autolysin"/>
    <property type="match status" value="1"/>
</dbReference>
<dbReference type="GO" id="GO:0009253">
    <property type="term" value="P:peptidoglycan catabolic process"/>
    <property type="evidence" value="ECO:0007669"/>
    <property type="project" value="InterPro"/>
</dbReference>
<sequence>MPDALATAVTNTNPNSCTTAYCERLGKPWTVSNDGLLFIAVWESGTLNGTNFQGHFVTDGFILKAYRDNVGIPTVGCGHRILPADNIQVSQTISLERAREFKKRDIEKAQRRLNSDVHVPLFQFEYDALVSVVYNCGAGDGATAIIDKTNRGEYGSMFDYIRTYRVGSNPGLPPRRFTEARLFSTGVYDASH</sequence>
<keyword evidence="1 4" id="KW-0929">Antimicrobial</keyword>
<protein>
    <recommendedName>
        <fullName evidence="4">Lysozyme</fullName>
        <ecNumber evidence="4">3.2.1.17</ecNumber>
    </recommendedName>
</protein>
<keyword evidence="6" id="KW-1185">Reference proteome</keyword>
<keyword evidence="4" id="KW-0378">Hydrolase</keyword>
<accession>A0A1H1JMH2</accession>
<reference evidence="6" key="1">
    <citation type="submission" date="2016-10" db="EMBL/GenBank/DDBJ databases">
        <authorList>
            <person name="Varghese N."/>
        </authorList>
    </citation>
    <scope>NUCLEOTIDE SEQUENCE [LARGE SCALE GENOMIC DNA]</scope>
    <source>
        <strain evidence="6">GAS106B</strain>
    </source>
</reference>
<evidence type="ECO:0000256" key="2">
    <source>
        <dbReference type="ARBA" id="ARBA00022638"/>
    </source>
</evidence>
<dbReference type="InterPro" id="IPR023347">
    <property type="entry name" value="Lysozyme_dom_sf"/>
</dbReference>
<gene>
    <name evidence="5" type="ORF">SAMN05443245_6855</name>
</gene>
<dbReference type="SUPFAM" id="SSF53955">
    <property type="entry name" value="Lysozyme-like"/>
    <property type="match status" value="1"/>
</dbReference>
<name>A0A1H1JMH2_9BURK</name>
<dbReference type="AlphaFoldDB" id="A0A1H1JMH2"/>
<dbReference type="EMBL" id="FNKP01000003">
    <property type="protein sequence ID" value="SDR51183.1"/>
    <property type="molecule type" value="Genomic_DNA"/>
</dbReference>
<keyword evidence="4" id="KW-0326">Glycosidase</keyword>
<dbReference type="PANTHER" id="PTHR38107">
    <property type="match status" value="1"/>
</dbReference>
<dbReference type="GO" id="GO:0003796">
    <property type="term" value="F:lysozyme activity"/>
    <property type="evidence" value="ECO:0007669"/>
    <property type="project" value="UniProtKB-EC"/>
</dbReference>
<dbReference type="Pfam" id="PF00959">
    <property type="entry name" value="Phage_lysozyme"/>
    <property type="match status" value="1"/>
</dbReference>
<dbReference type="GO" id="GO:0031640">
    <property type="term" value="P:killing of cells of another organism"/>
    <property type="evidence" value="ECO:0007669"/>
    <property type="project" value="UniProtKB-KW"/>
</dbReference>
<dbReference type="EC" id="3.2.1.17" evidence="4"/>
<dbReference type="RefSeq" id="WP_171910371.1">
    <property type="nucleotide sequence ID" value="NZ_FNKP01000003.1"/>
</dbReference>
<comment type="similarity">
    <text evidence="4">Belongs to the glycosyl hydrolase 24 family.</text>
</comment>
<dbReference type="PANTHER" id="PTHR38107:SF3">
    <property type="entry name" value="LYSOZYME RRRD-RELATED"/>
    <property type="match status" value="1"/>
</dbReference>
<evidence type="ECO:0000256" key="1">
    <source>
        <dbReference type="ARBA" id="ARBA00022529"/>
    </source>
</evidence>
<evidence type="ECO:0000313" key="6">
    <source>
        <dbReference type="Proteomes" id="UP000183487"/>
    </source>
</evidence>
<dbReference type="InterPro" id="IPR051018">
    <property type="entry name" value="Bacteriophage_GH24"/>
</dbReference>
<dbReference type="InterPro" id="IPR033907">
    <property type="entry name" value="Endolysin_autolysin"/>
</dbReference>
<dbReference type="GO" id="GO:0016998">
    <property type="term" value="P:cell wall macromolecule catabolic process"/>
    <property type="evidence" value="ECO:0007669"/>
    <property type="project" value="InterPro"/>
</dbReference>
<dbReference type="InterPro" id="IPR023346">
    <property type="entry name" value="Lysozyme-like_dom_sf"/>
</dbReference>
<organism evidence="5 6">
    <name type="scientific">Paraburkholderia fungorum</name>
    <dbReference type="NCBI Taxonomy" id="134537"/>
    <lineage>
        <taxon>Bacteria</taxon>
        <taxon>Pseudomonadati</taxon>
        <taxon>Pseudomonadota</taxon>
        <taxon>Betaproteobacteria</taxon>
        <taxon>Burkholderiales</taxon>
        <taxon>Burkholderiaceae</taxon>
        <taxon>Paraburkholderia</taxon>
    </lineage>
</organism>
<keyword evidence="2 4" id="KW-0081">Bacteriolytic enzyme</keyword>
<dbReference type="Proteomes" id="UP000183487">
    <property type="component" value="Unassembled WGS sequence"/>
</dbReference>
<proteinExistence type="inferred from homology"/>
<comment type="catalytic activity">
    <reaction evidence="4">
        <text>Hydrolysis of (1-&gt;4)-beta-linkages between N-acetylmuramic acid and N-acetyl-D-glucosamine residues in a peptidoglycan and between N-acetyl-D-glucosamine residues in chitodextrins.</text>
        <dbReference type="EC" id="3.2.1.17"/>
    </reaction>
</comment>
<evidence type="ECO:0000313" key="5">
    <source>
        <dbReference type="EMBL" id="SDR51183.1"/>
    </source>
</evidence>
<evidence type="ECO:0000256" key="3">
    <source>
        <dbReference type="ARBA" id="ARBA00023200"/>
    </source>
</evidence>